<evidence type="ECO:0000313" key="5">
    <source>
        <dbReference type="EMBL" id="SIS89606.1"/>
    </source>
</evidence>
<comment type="similarity">
    <text evidence="1">Belongs to the membrane fusion protein (MFP) (TC 8.A.1) family.</text>
</comment>
<evidence type="ECO:0000256" key="3">
    <source>
        <dbReference type="SAM" id="SignalP"/>
    </source>
</evidence>
<dbReference type="GO" id="GO:0015562">
    <property type="term" value="F:efflux transmembrane transporter activity"/>
    <property type="evidence" value="ECO:0007669"/>
    <property type="project" value="TreeGrafter"/>
</dbReference>
<dbReference type="NCBIfam" id="TIGR01730">
    <property type="entry name" value="RND_mfp"/>
    <property type="match status" value="1"/>
</dbReference>
<dbReference type="EMBL" id="FTOG01000006">
    <property type="protein sequence ID" value="SIS89606.1"/>
    <property type="molecule type" value="Genomic_DNA"/>
</dbReference>
<feature type="signal peptide" evidence="3">
    <location>
        <begin position="1"/>
        <end position="26"/>
    </location>
</feature>
<feature type="coiled-coil region" evidence="2">
    <location>
        <begin position="97"/>
        <end position="169"/>
    </location>
</feature>
<dbReference type="PANTHER" id="PTHR30469:SF38">
    <property type="entry name" value="HLYD FAMILY SECRETION PROTEIN"/>
    <property type="match status" value="1"/>
</dbReference>
<evidence type="ECO:0000259" key="4">
    <source>
        <dbReference type="Pfam" id="PF25917"/>
    </source>
</evidence>
<dbReference type="Pfam" id="PF25917">
    <property type="entry name" value="BSH_RND"/>
    <property type="match status" value="1"/>
</dbReference>
<keyword evidence="3" id="KW-0732">Signal</keyword>
<feature type="chain" id="PRO_5009943548" evidence="3">
    <location>
        <begin position="27"/>
        <end position="358"/>
    </location>
</feature>
<organism evidence="5 6">
    <name type="scientific">Rhodobacter aestuarii</name>
    <dbReference type="NCBI Taxonomy" id="453582"/>
    <lineage>
        <taxon>Bacteria</taxon>
        <taxon>Pseudomonadati</taxon>
        <taxon>Pseudomonadota</taxon>
        <taxon>Alphaproteobacteria</taxon>
        <taxon>Rhodobacterales</taxon>
        <taxon>Rhodobacter group</taxon>
        <taxon>Rhodobacter</taxon>
    </lineage>
</organism>
<name>A0A1N7MU31_9RHOB</name>
<accession>A0A1N7MU31</accession>
<reference evidence="6" key="1">
    <citation type="submission" date="2017-01" db="EMBL/GenBank/DDBJ databases">
        <authorList>
            <person name="Varghese N."/>
            <person name="Submissions S."/>
        </authorList>
    </citation>
    <scope>NUCLEOTIDE SEQUENCE [LARGE SCALE GENOMIC DNA]</scope>
    <source>
        <strain evidence="6">DSM 19945</strain>
    </source>
</reference>
<protein>
    <submittedName>
        <fullName evidence="5">RND family efflux transporter, MFP subunit</fullName>
    </submittedName>
</protein>
<keyword evidence="6" id="KW-1185">Reference proteome</keyword>
<dbReference type="GO" id="GO:1990281">
    <property type="term" value="C:efflux pump complex"/>
    <property type="evidence" value="ECO:0007669"/>
    <property type="project" value="TreeGrafter"/>
</dbReference>
<proteinExistence type="inferred from homology"/>
<feature type="domain" description="Multidrug resistance protein MdtA-like barrel-sandwich hybrid" evidence="4">
    <location>
        <begin position="57"/>
        <end position="193"/>
    </location>
</feature>
<sequence length="358" mass="37238">MPCAYRSRFAALGVALWLAAAPPVLAEAPLAVQIVTAHTGPVFFHVELSGTITAAEAVPVGFRAEGRILTLTAEVGMRIAEGQILAQLDPTQAAAALRAAQAQDAAAEAMLVQAEQARARAAELAERGAATQAALDAATEAALSARSSRDQARAALAKAQQALEDCTLRAPADGIVTERDAEPGQIVGAAQTVLTIARDGAREAVFYVPDFSALDRFQGRTVTLRPVEGTGPEREAIVTEIAPLVAGESGTVRVKAQLIGAPGEKPPGLGTAVVSVVDLPYGSAMALPWSALVRQGAKPAVWTVDPKTRRAQLTPIRVLRYTDNQIEVAEGLSEGALVVTEGAHLLYPGRVVMQEGAQ</sequence>
<dbReference type="Gene3D" id="2.40.420.20">
    <property type="match status" value="1"/>
</dbReference>
<dbReference type="AlphaFoldDB" id="A0A1N7MU31"/>
<dbReference type="SUPFAM" id="SSF111369">
    <property type="entry name" value="HlyD-like secretion proteins"/>
    <property type="match status" value="1"/>
</dbReference>
<dbReference type="InterPro" id="IPR006143">
    <property type="entry name" value="RND_pump_MFP"/>
</dbReference>
<dbReference type="Gene3D" id="2.40.50.100">
    <property type="match status" value="1"/>
</dbReference>
<dbReference type="STRING" id="453582.SAMN05421580_106192"/>
<dbReference type="PANTHER" id="PTHR30469">
    <property type="entry name" value="MULTIDRUG RESISTANCE PROTEIN MDTA"/>
    <property type="match status" value="1"/>
</dbReference>
<dbReference type="Gene3D" id="2.40.30.170">
    <property type="match status" value="1"/>
</dbReference>
<evidence type="ECO:0000313" key="6">
    <source>
        <dbReference type="Proteomes" id="UP000186221"/>
    </source>
</evidence>
<dbReference type="RefSeq" id="WP_076484972.1">
    <property type="nucleotide sequence ID" value="NZ_FTOG01000006.1"/>
</dbReference>
<dbReference type="InterPro" id="IPR058625">
    <property type="entry name" value="MdtA-like_BSH"/>
</dbReference>
<dbReference type="Proteomes" id="UP000186221">
    <property type="component" value="Unassembled WGS sequence"/>
</dbReference>
<evidence type="ECO:0000256" key="2">
    <source>
        <dbReference type="SAM" id="Coils"/>
    </source>
</evidence>
<dbReference type="Gene3D" id="1.10.287.470">
    <property type="entry name" value="Helix hairpin bin"/>
    <property type="match status" value="1"/>
</dbReference>
<gene>
    <name evidence="5" type="ORF">SAMN05421580_106192</name>
</gene>
<keyword evidence="2" id="KW-0175">Coiled coil</keyword>
<evidence type="ECO:0000256" key="1">
    <source>
        <dbReference type="ARBA" id="ARBA00009477"/>
    </source>
</evidence>